<dbReference type="OrthoDB" id="8100734at2"/>
<reference evidence="1 2" key="1">
    <citation type="submission" date="2017-08" db="EMBL/GenBank/DDBJ databases">
        <title>Mesorhizobium wenxinae sp. nov., a novel rhizobial species isolated from root nodules of chickpea (Cicer arietinum L.).</title>
        <authorList>
            <person name="Zhang J."/>
        </authorList>
    </citation>
    <scope>NUCLEOTIDE SEQUENCE [LARGE SCALE GENOMIC DNA]</scope>
    <source>
        <strain evidence="2">WYCCWR 10019</strain>
    </source>
</reference>
<accession>A0A271KEC0</accession>
<protein>
    <submittedName>
        <fullName evidence="1">Uncharacterized protein</fullName>
    </submittedName>
</protein>
<organism evidence="1 2">
    <name type="scientific">Mesorhizobium wenxiniae</name>
    <dbReference type="NCBI Taxonomy" id="2014805"/>
    <lineage>
        <taxon>Bacteria</taxon>
        <taxon>Pseudomonadati</taxon>
        <taxon>Pseudomonadota</taxon>
        <taxon>Alphaproteobacteria</taxon>
        <taxon>Hyphomicrobiales</taxon>
        <taxon>Phyllobacteriaceae</taxon>
        <taxon>Mesorhizobium</taxon>
    </lineage>
</organism>
<dbReference type="RefSeq" id="WP_133116179.1">
    <property type="nucleotide sequence ID" value="NZ_NPKH01000023.1"/>
</dbReference>
<keyword evidence="2" id="KW-1185">Reference proteome</keyword>
<proteinExistence type="predicted"/>
<gene>
    <name evidence="1" type="ORF">CIT31_17545</name>
</gene>
<evidence type="ECO:0000313" key="1">
    <source>
        <dbReference type="EMBL" id="PAP94138.1"/>
    </source>
</evidence>
<sequence>MGETFAIRPILTIARRNCDDVVSRRPRDCRRIAAWRKRHLAEAGFFNDNRAGLLIVPALFFIHRRNGEVAEWSKALPC</sequence>
<evidence type="ECO:0000313" key="2">
    <source>
        <dbReference type="Proteomes" id="UP000215931"/>
    </source>
</evidence>
<name>A0A271KEC0_9HYPH</name>
<dbReference type="AlphaFoldDB" id="A0A271KEC0"/>
<dbReference type="Proteomes" id="UP000215931">
    <property type="component" value="Unassembled WGS sequence"/>
</dbReference>
<comment type="caution">
    <text evidence="1">The sequence shown here is derived from an EMBL/GenBank/DDBJ whole genome shotgun (WGS) entry which is preliminary data.</text>
</comment>
<dbReference type="EMBL" id="NPKH01000023">
    <property type="protein sequence ID" value="PAP94138.1"/>
    <property type="molecule type" value="Genomic_DNA"/>
</dbReference>